<evidence type="ECO:0000256" key="1">
    <source>
        <dbReference type="ARBA" id="ARBA00004141"/>
    </source>
</evidence>
<evidence type="ECO:0000313" key="11">
    <source>
        <dbReference type="Proteomes" id="UP000515163"/>
    </source>
</evidence>
<feature type="transmembrane region" description="Helical" evidence="9">
    <location>
        <begin position="32"/>
        <end position="57"/>
    </location>
</feature>
<dbReference type="InterPro" id="IPR017452">
    <property type="entry name" value="GPCR_Rhodpsn_7TM"/>
</dbReference>
<evidence type="ECO:0000313" key="12">
    <source>
        <dbReference type="RefSeq" id="XP_031549750.1"/>
    </source>
</evidence>
<evidence type="ECO:0000256" key="5">
    <source>
        <dbReference type="ARBA" id="ARBA00023136"/>
    </source>
</evidence>
<protein>
    <submittedName>
        <fullName evidence="12 13">Neuromedin-K receptor-like isoform X1</fullName>
    </submittedName>
</protein>
<dbReference type="PRINTS" id="PR00237">
    <property type="entry name" value="GPCRRHODOPSN"/>
</dbReference>
<keyword evidence="3 9" id="KW-1133">Transmembrane helix</keyword>
<keyword evidence="5 9" id="KW-0472">Membrane</keyword>
<dbReference type="GO" id="GO:0004930">
    <property type="term" value="F:G protein-coupled receptor activity"/>
    <property type="evidence" value="ECO:0007669"/>
    <property type="project" value="UniProtKB-KW"/>
</dbReference>
<organism evidence="11 13">
    <name type="scientific">Actinia tenebrosa</name>
    <name type="common">Australian red waratah sea anemone</name>
    <dbReference type="NCBI Taxonomy" id="6105"/>
    <lineage>
        <taxon>Eukaryota</taxon>
        <taxon>Metazoa</taxon>
        <taxon>Cnidaria</taxon>
        <taxon>Anthozoa</taxon>
        <taxon>Hexacorallia</taxon>
        <taxon>Actiniaria</taxon>
        <taxon>Actiniidae</taxon>
        <taxon>Actinia</taxon>
    </lineage>
</organism>
<accession>A0A6P8H2U0</accession>
<dbReference type="AlphaFoldDB" id="A0A6P8H2U0"/>
<dbReference type="SUPFAM" id="SSF81321">
    <property type="entry name" value="Family A G protein-coupled receptor-like"/>
    <property type="match status" value="1"/>
</dbReference>
<evidence type="ECO:0000256" key="3">
    <source>
        <dbReference type="ARBA" id="ARBA00022989"/>
    </source>
</evidence>
<evidence type="ECO:0000256" key="9">
    <source>
        <dbReference type="SAM" id="Phobius"/>
    </source>
</evidence>
<feature type="domain" description="G-protein coupled receptors family 1 profile" evidence="10">
    <location>
        <begin position="48"/>
        <end position="359"/>
    </location>
</feature>
<keyword evidence="2 9" id="KW-0812">Transmembrane</keyword>
<name>A0A6P8H2U0_ACTTE</name>
<evidence type="ECO:0000256" key="8">
    <source>
        <dbReference type="SAM" id="MobiDB-lite"/>
    </source>
</evidence>
<evidence type="ECO:0000256" key="7">
    <source>
        <dbReference type="ARBA" id="ARBA00023224"/>
    </source>
</evidence>
<keyword evidence="11" id="KW-1185">Reference proteome</keyword>
<dbReference type="Proteomes" id="UP000515163">
    <property type="component" value="Unplaced"/>
</dbReference>
<feature type="transmembrane region" description="Helical" evidence="9">
    <location>
        <begin position="147"/>
        <end position="166"/>
    </location>
</feature>
<evidence type="ECO:0000259" key="10">
    <source>
        <dbReference type="PROSITE" id="PS50262"/>
    </source>
</evidence>
<dbReference type="Pfam" id="PF00001">
    <property type="entry name" value="7tm_1"/>
    <property type="match status" value="1"/>
</dbReference>
<sequence>MFNITNSTKNSSVLYVVTGAIKQYVEPEGSKYFRWFCFTVFSLAAVIGNSIVIHSILSIRVRRPLAYKLVTNVAVAELLGVIFLPLIFIYDEVYSWPFESLLCHLASPIQISSCLVITWSLAFISLHRFRMLKNRRLRGMNELRYQFGIGSLWASAVIISFPSFLYSTVVKNPYDGIHSWCVVLFPGDTLNTFPSPVYRRYLMVRFVINFLVPILIMVLAYGAMGIKLKCHMAKKRLRNRGLPSIEVTTDEGYCLKESKSGSSTQGEEKEMSWSRTLSPDSLTQSERNKKLQIKLERDLLRMIYAIILVFVVCYFPYQVLFLLEYFDVVTYKNWRYFHITRKYVFLNTCLQSVLHPLCYGTMSKFFAKAFSGIVLCRWVRRGKAGLYAKP</sequence>
<evidence type="ECO:0000256" key="4">
    <source>
        <dbReference type="ARBA" id="ARBA00023040"/>
    </source>
</evidence>
<dbReference type="PANTHER" id="PTHR45695">
    <property type="entry name" value="LEUCOKININ RECEPTOR-RELATED"/>
    <property type="match status" value="1"/>
</dbReference>
<dbReference type="RefSeq" id="XP_031549750.1">
    <property type="nucleotide sequence ID" value="XM_031693890.1"/>
</dbReference>
<dbReference type="InterPro" id="IPR000276">
    <property type="entry name" value="GPCR_Rhodpsn"/>
</dbReference>
<reference evidence="12 13" key="1">
    <citation type="submission" date="2025-04" db="UniProtKB">
        <authorList>
            <consortium name="RefSeq"/>
        </authorList>
    </citation>
    <scope>IDENTIFICATION</scope>
    <source>
        <tissue evidence="12 13">Tentacle</tissue>
    </source>
</reference>
<keyword evidence="7" id="KW-0807">Transducer</keyword>
<dbReference type="Gene3D" id="1.20.1070.10">
    <property type="entry name" value="Rhodopsin 7-helix transmembrane proteins"/>
    <property type="match status" value="1"/>
</dbReference>
<dbReference type="KEGG" id="aten:116287240"/>
<dbReference type="GeneID" id="116287240"/>
<keyword evidence="4" id="KW-0297">G-protein coupled receptor</keyword>
<dbReference type="RefSeq" id="XP_031549751.1">
    <property type="nucleotide sequence ID" value="XM_031693891.1"/>
</dbReference>
<feature type="transmembrane region" description="Helical" evidence="9">
    <location>
        <begin position="299"/>
        <end position="323"/>
    </location>
</feature>
<dbReference type="OrthoDB" id="9835842at2759"/>
<feature type="transmembrane region" description="Helical" evidence="9">
    <location>
        <begin position="109"/>
        <end position="126"/>
    </location>
</feature>
<proteinExistence type="predicted"/>
<dbReference type="PANTHER" id="PTHR45695:SF9">
    <property type="entry name" value="LEUCOKININ RECEPTOR"/>
    <property type="match status" value="1"/>
</dbReference>
<evidence type="ECO:0000256" key="2">
    <source>
        <dbReference type="ARBA" id="ARBA00022692"/>
    </source>
</evidence>
<feature type="transmembrane region" description="Helical" evidence="9">
    <location>
        <begin position="202"/>
        <end position="226"/>
    </location>
</feature>
<feature type="region of interest" description="Disordered" evidence="8">
    <location>
        <begin position="258"/>
        <end position="281"/>
    </location>
</feature>
<feature type="transmembrane region" description="Helical" evidence="9">
    <location>
        <begin position="69"/>
        <end position="89"/>
    </location>
</feature>
<keyword evidence="6" id="KW-0675">Receptor</keyword>
<evidence type="ECO:0000313" key="13">
    <source>
        <dbReference type="RefSeq" id="XP_031549751.1"/>
    </source>
</evidence>
<dbReference type="GO" id="GO:0005886">
    <property type="term" value="C:plasma membrane"/>
    <property type="evidence" value="ECO:0007669"/>
    <property type="project" value="TreeGrafter"/>
</dbReference>
<evidence type="ECO:0000256" key="6">
    <source>
        <dbReference type="ARBA" id="ARBA00023170"/>
    </source>
</evidence>
<comment type="subcellular location">
    <subcellularLocation>
        <location evidence="1">Membrane</location>
        <topology evidence="1">Multi-pass membrane protein</topology>
    </subcellularLocation>
</comment>
<gene>
    <name evidence="12 13" type="primary">LOC116287240</name>
</gene>
<dbReference type="PROSITE" id="PS50262">
    <property type="entry name" value="G_PROTEIN_RECEP_F1_2"/>
    <property type="match status" value="1"/>
</dbReference>
<dbReference type="CDD" id="cd00637">
    <property type="entry name" value="7tm_classA_rhodopsin-like"/>
    <property type="match status" value="1"/>
</dbReference>